<dbReference type="Gene3D" id="3.40.50.450">
    <property type="match status" value="1"/>
</dbReference>
<dbReference type="AlphaFoldDB" id="A0A4Y3K601"/>
<evidence type="ECO:0008006" key="3">
    <source>
        <dbReference type="Google" id="ProtNLM"/>
    </source>
</evidence>
<organism evidence="1 2">
    <name type="scientific">Cellulomonas uda</name>
    <dbReference type="NCBI Taxonomy" id="1714"/>
    <lineage>
        <taxon>Bacteria</taxon>
        <taxon>Bacillati</taxon>
        <taxon>Actinomycetota</taxon>
        <taxon>Actinomycetes</taxon>
        <taxon>Micrococcales</taxon>
        <taxon>Cellulomonadaceae</taxon>
        <taxon>Cellulomonas</taxon>
    </lineage>
</organism>
<evidence type="ECO:0000313" key="1">
    <source>
        <dbReference type="EMBL" id="GEA79951.1"/>
    </source>
</evidence>
<comment type="caution">
    <text evidence="1">The sequence shown here is derived from an EMBL/GenBank/DDBJ whole genome shotgun (WGS) entry which is preliminary data.</text>
</comment>
<accession>A0A4Y3K601</accession>
<evidence type="ECO:0000313" key="2">
    <source>
        <dbReference type="Proteomes" id="UP000315842"/>
    </source>
</evidence>
<gene>
    <name evidence="1" type="ORF">CUD01_03950</name>
</gene>
<dbReference type="RefSeq" id="WP_208405634.1">
    <property type="nucleotide sequence ID" value="NZ_BJLP01000004.1"/>
</dbReference>
<protein>
    <recommendedName>
        <fullName evidence="3">Nucleoside 2-deoxyribosyltransferase</fullName>
    </recommendedName>
</protein>
<dbReference type="EMBL" id="BJLP01000004">
    <property type="protein sequence ID" value="GEA79951.1"/>
    <property type="molecule type" value="Genomic_DNA"/>
</dbReference>
<proteinExistence type="predicted"/>
<dbReference type="Proteomes" id="UP000315842">
    <property type="component" value="Unassembled WGS sequence"/>
</dbReference>
<sequence>MTDPVRRIYVASSWRNPDQPEVVDRLRARGFEVYDFRNPPGRSGFAWSEIDPGWQSWTAAEYIAALEDPLAVAGYASDFAAMQWADTFVLVLPCGRSAHLELGWAVGAGKRAVIITRDGEEPELMAKMVDYIAVGLDDALEYLSRPDAPAPSDEDREALARYREHSVRLNNLSWRIAVAVGDVPVGATEVIGDPDEQLTRLIALATRSPQPAPATPATDAAPSDEDALVERLRGSADAWWSEYDRELRAHEETKTALVAVTAERDALAARSLAARPSQTATTVSAEQVEHIVRRVTP</sequence>
<reference evidence="1 2" key="1">
    <citation type="submission" date="2019-06" db="EMBL/GenBank/DDBJ databases">
        <title>Whole genome shotgun sequence of Cellulomonas uda NBRC 3747.</title>
        <authorList>
            <person name="Hosoyama A."/>
            <person name="Uohara A."/>
            <person name="Ohji S."/>
            <person name="Ichikawa N."/>
        </authorList>
    </citation>
    <scope>NUCLEOTIDE SEQUENCE [LARGE SCALE GENOMIC DNA]</scope>
    <source>
        <strain evidence="1 2">NBRC 3747</strain>
    </source>
</reference>
<dbReference type="SUPFAM" id="SSF52309">
    <property type="entry name" value="N-(deoxy)ribosyltransferase-like"/>
    <property type="match status" value="1"/>
</dbReference>
<name>A0A4Y3K601_CELUD</name>
<keyword evidence="2" id="KW-1185">Reference proteome</keyword>